<gene>
    <name evidence="8" type="ORF">HA299_06865</name>
</gene>
<protein>
    <submittedName>
        <fullName evidence="8">Cation:proton antiporter</fullName>
    </submittedName>
</protein>
<evidence type="ECO:0000256" key="4">
    <source>
        <dbReference type="ARBA" id="ARBA00022692"/>
    </source>
</evidence>
<dbReference type="PANTHER" id="PTHR34702:SF1">
    <property type="entry name" value="NA(+)_H(+) ANTIPORTER SUBUNIT F"/>
    <property type="match status" value="1"/>
</dbReference>
<evidence type="ECO:0000256" key="7">
    <source>
        <dbReference type="SAM" id="Phobius"/>
    </source>
</evidence>
<dbReference type="PANTHER" id="PTHR34702">
    <property type="entry name" value="NA(+)/H(+) ANTIPORTER SUBUNIT F1"/>
    <property type="match status" value="1"/>
</dbReference>
<dbReference type="GO" id="GO:0005886">
    <property type="term" value="C:plasma membrane"/>
    <property type="evidence" value="ECO:0007669"/>
    <property type="project" value="UniProtKB-SubCell"/>
</dbReference>
<evidence type="ECO:0000256" key="2">
    <source>
        <dbReference type="ARBA" id="ARBA00022448"/>
    </source>
</evidence>
<evidence type="ECO:0000256" key="1">
    <source>
        <dbReference type="ARBA" id="ARBA00004651"/>
    </source>
</evidence>
<dbReference type="EMBL" id="DUIH01000021">
    <property type="protein sequence ID" value="HIH70312.1"/>
    <property type="molecule type" value="Genomic_DNA"/>
</dbReference>
<dbReference type="GO" id="GO:0015385">
    <property type="term" value="F:sodium:proton antiporter activity"/>
    <property type="evidence" value="ECO:0007669"/>
    <property type="project" value="TreeGrafter"/>
</dbReference>
<feature type="transmembrane region" description="Helical" evidence="7">
    <location>
        <begin position="20"/>
        <end position="39"/>
    </location>
</feature>
<name>A0A832RVP2_9EURY</name>
<comment type="caution">
    <text evidence="8">The sequence shown here is derived from an EMBL/GenBank/DDBJ whole genome shotgun (WGS) entry which is preliminary data.</text>
</comment>
<evidence type="ECO:0000256" key="3">
    <source>
        <dbReference type="ARBA" id="ARBA00022475"/>
    </source>
</evidence>
<organism evidence="8 9">
    <name type="scientific">Methermicoccus shengliensis</name>
    <dbReference type="NCBI Taxonomy" id="660064"/>
    <lineage>
        <taxon>Archaea</taxon>
        <taxon>Methanobacteriati</taxon>
        <taxon>Methanobacteriota</taxon>
        <taxon>Stenosarchaea group</taxon>
        <taxon>Methanomicrobia</taxon>
        <taxon>Methanosarcinales</taxon>
        <taxon>Methermicoccaceae</taxon>
        <taxon>Methermicoccus</taxon>
    </lineage>
</organism>
<evidence type="ECO:0000313" key="8">
    <source>
        <dbReference type="EMBL" id="HIH70312.1"/>
    </source>
</evidence>
<dbReference type="InterPro" id="IPR007208">
    <property type="entry name" value="MrpF/PhaF-like"/>
</dbReference>
<keyword evidence="2" id="KW-0813">Transport</keyword>
<dbReference type="AlphaFoldDB" id="A0A832RVP2"/>
<keyword evidence="6 7" id="KW-0472">Membrane</keyword>
<dbReference type="Pfam" id="PF04066">
    <property type="entry name" value="MrpF_PhaF"/>
    <property type="match status" value="1"/>
</dbReference>
<evidence type="ECO:0000256" key="6">
    <source>
        <dbReference type="ARBA" id="ARBA00023136"/>
    </source>
</evidence>
<keyword evidence="3" id="KW-1003">Cell membrane</keyword>
<feature type="transmembrane region" description="Helical" evidence="7">
    <location>
        <begin position="51"/>
        <end position="72"/>
    </location>
</feature>
<accession>A0A832RVP2</accession>
<comment type="subcellular location">
    <subcellularLocation>
        <location evidence="1">Cell membrane</location>
        <topology evidence="1">Multi-pass membrane protein</topology>
    </subcellularLocation>
</comment>
<feature type="transmembrane region" description="Helical" evidence="7">
    <location>
        <begin position="78"/>
        <end position="99"/>
    </location>
</feature>
<keyword evidence="5 7" id="KW-1133">Transmembrane helix</keyword>
<evidence type="ECO:0000256" key="5">
    <source>
        <dbReference type="ARBA" id="ARBA00022989"/>
    </source>
</evidence>
<dbReference type="Proteomes" id="UP000600363">
    <property type="component" value="Unassembled WGS sequence"/>
</dbReference>
<keyword evidence="4 7" id="KW-0812">Transmembrane</keyword>
<evidence type="ECO:0000313" key="9">
    <source>
        <dbReference type="Proteomes" id="UP000600363"/>
    </source>
</evidence>
<sequence length="106" mass="12079">MRNGGKVGLHLWREREVEGVSIFEVFIWVLLFTSFLALYRAIRGPSVYDRVVGINAVGTKTIVVLVLIGYVYARPSFFDIPLLYAILNFISVIVIAKYLERGRVDE</sequence>
<reference evidence="8" key="1">
    <citation type="journal article" date="2020" name="bioRxiv">
        <title>A rank-normalized archaeal taxonomy based on genome phylogeny resolves widespread incomplete and uneven classifications.</title>
        <authorList>
            <person name="Rinke C."/>
            <person name="Chuvochina M."/>
            <person name="Mussig A.J."/>
            <person name="Chaumeil P.-A."/>
            <person name="Waite D.W."/>
            <person name="Whitman W.B."/>
            <person name="Parks D.H."/>
            <person name="Hugenholtz P."/>
        </authorList>
    </citation>
    <scope>NUCLEOTIDE SEQUENCE</scope>
    <source>
        <strain evidence="8">UBA12518</strain>
    </source>
</reference>
<proteinExistence type="predicted"/>